<dbReference type="EMBL" id="NHSJ01000067">
    <property type="protein sequence ID" value="PPQ31022.1"/>
    <property type="molecule type" value="Genomic_DNA"/>
</dbReference>
<dbReference type="OrthoDB" id="9987632at2"/>
<comment type="caution">
    <text evidence="1">The sequence shown here is derived from an EMBL/GenBank/DDBJ whole genome shotgun (WGS) entry which is preliminary data.</text>
</comment>
<sequence>MKQPHVGAKFAYLRGGAPWGGGDMTDFGKKLAELIEINLMFAQLELSIGVEHDGATLRALNHIIEALDLIREEKTHKQSNILGDSVEFA</sequence>
<dbReference type="AlphaFoldDB" id="A0A2S6N8S5"/>
<dbReference type="RefSeq" id="WP_104507821.1">
    <property type="nucleotide sequence ID" value="NZ_JACIGC010000046.1"/>
</dbReference>
<dbReference type="Proteomes" id="UP000239089">
    <property type="component" value="Unassembled WGS sequence"/>
</dbReference>
<organism evidence="1 2">
    <name type="scientific">Rhodoblastus sphagnicola</name>
    <dbReference type="NCBI Taxonomy" id="333368"/>
    <lineage>
        <taxon>Bacteria</taxon>
        <taxon>Pseudomonadati</taxon>
        <taxon>Pseudomonadota</taxon>
        <taxon>Alphaproteobacteria</taxon>
        <taxon>Hyphomicrobiales</taxon>
        <taxon>Rhodoblastaceae</taxon>
        <taxon>Rhodoblastus</taxon>
    </lineage>
</organism>
<accession>A0A2S6N8S5</accession>
<protein>
    <submittedName>
        <fullName evidence="1">Uncharacterized protein</fullName>
    </submittedName>
</protein>
<evidence type="ECO:0000313" key="1">
    <source>
        <dbReference type="EMBL" id="PPQ31022.1"/>
    </source>
</evidence>
<keyword evidence="2" id="KW-1185">Reference proteome</keyword>
<gene>
    <name evidence="1" type="ORF">CCR94_10510</name>
</gene>
<evidence type="ECO:0000313" key="2">
    <source>
        <dbReference type="Proteomes" id="UP000239089"/>
    </source>
</evidence>
<reference evidence="1 2" key="1">
    <citation type="journal article" date="2018" name="Arch. Microbiol.">
        <title>New insights into the metabolic potential of the phototrophic purple bacterium Rhodopila globiformis DSM 161(T) from its draft genome sequence and evidence for a vanadium-dependent nitrogenase.</title>
        <authorList>
            <person name="Imhoff J.F."/>
            <person name="Rahn T."/>
            <person name="Kunzel S."/>
            <person name="Neulinger S.C."/>
        </authorList>
    </citation>
    <scope>NUCLEOTIDE SEQUENCE [LARGE SCALE GENOMIC DNA]</scope>
    <source>
        <strain evidence="1 2">DSM 16996</strain>
    </source>
</reference>
<proteinExistence type="predicted"/>
<name>A0A2S6N8S5_9HYPH</name>